<sequence>MTITQVVGETRPSPASAQPIKNANIQVLRAVAALGVVFHHSMHALEDSAPGHFQWNWSFGAYGVEIFFVISGYIMMMVTSAKEKTAGSFLTARLIRILPLYYLLTAFVIVLKITGLAHFGNDPITPAWAAKSFLFLPFTKADMPSSPILFPGWTLNYEMMFYLLFAASLMVRSETLRVKIVIASIAAAFLLPWIWSTPLTRYFGSEVITGFAFGVALWPLTQKLRLTPAIATALIVAGVAAMAAIDHNHLNDTPLMGAALSLAAAAIVAGAIFLERGGLSVKNRALVGLGDASYALYLVHPIVIAVIAHLAAKAHVGPVAMVLTMIAASLAVAVVMYEKLDRPLHEGLRRLTR</sequence>
<dbReference type="InterPro" id="IPR002656">
    <property type="entry name" value="Acyl_transf_3_dom"/>
</dbReference>
<feature type="transmembrane region" description="Helical" evidence="1">
    <location>
        <begin position="257"/>
        <end position="274"/>
    </location>
</feature>
<feature type="transmembrane region" description="Helical" evidence="1">
    <location>
        <begin position="178"/>
        <end position="196"/>
    </location>
</feature>
<dbReference type="EMBL" id="JAASRM010000001">
    <property type="protein sequence ID" value="NIK90018.1"/>
    <property type="molecule type" value="Genomic_DNA"/>
</dbReference>
<keyword evidence="1" id="KW-0812">Transmembrane</keyword>
<dbReference type="GO" id="GO:0000271">
    <property type="term" value="P:polysaccharide biosynthetic process"/>
    <property type="evidence" value="ECO:0007669"/>
    <property type="project" value="TreeGrafter"/>
</dbReference>
<feature type="transmembrane region" description="Helical" evidence="1">
    <location>
        <begin position="148"/>
        <end position="171"/>
    </location>
</feature>
<evidence type="ECO:0000256" key="1">
    <source>
        <dbReference type="SAM" id="Phobius"/>
    </source>
</evidence>
<keyword evidence="1" id="KW-1133">Transmembrane helix</keyword>
<feature type="transmembrane region" description="Helical" evidence="1">
    <location>
        <begin position="100"/>
        <end position="119"/>
    </location>
</feature>
<feature type="domain" description="Acyltransferase 3" evidence="2">
    <location>
        <begin position="23"/>
        <end position="337"/>
    </location>
</feature>
<reference evidence="3 4" key="1">
    <citation type="submission" date="2020-03" db="EMBL/GenBank/DDBJ databases">
        <title>Genomic Encyclopedia of Type Strains, Phase IV (KMG-IV): sequencing the most valuable type-strain genomes for metagenomic binning, comparative biology and taxonomic classification.</title>
        <authorList>
            <person name="Goeker M."/>
        </authorList>
    </citation>
    <scope>NUCLEOTIDE SEQUENCE [LARGE SCALE GENOMIC DNA]</scope>
    <source>
        <strain evidence="3 4">DSM 19867</strain>
    </source>
</reference>
<comment type="caution">
    <text evidence="3">The sequence shown here is derived from an EMBL/GenBank/DDBJ whole genome shotgun (WGS) entry which is preliminary data.</text>
</comment>
<dbReference type="PANTHER" id="PTHR23028">
    <property type="entry name" value="ACETYLTRANSFERASE"/>
    <property type="match status" value="1"/>
</dbReference>
<feature type="transmembrane region" description="Helical" evidence="1">
    <location>
        <begin position="294"/>
        <end position="312"/>
    </location>
</feature>
<keyword evidence="4" id="KW-1185">Reference proteome</keyword>
<feature type="transmembrane region" description="Helical" evidence="1">
    <location>
        <begin position="318"/>
        <end position="337"/>
    </location>
</feature>
<evidence type="ECO:0000313" key="3">
    <source>
        <dbReference type="EMBL" id="NIK90018.1"/>
    </source>
</evidence>
<evidence type="ECO:0000313" key="4">
    <source>
        <dbReference type="Proteomes" id="UP000570514"/>
    </source>
</evidence>
<feature type="transmembrane region" description="Helical" evidence="1">
    <location>
        <begin position="227"/>
        <end position="245"/>
    </location>
</feature>
<evidence type="ECO:0000259" key="2">
    <source>
        <dbReference type="Pfam" id="PF01757"/>
    </source>
</evidence>
<proteinExistence type="predicted"/>
<dbReference type="GO" id="GO:0016747">
    <property type="term" value="F:acyltransferase activity, transferring groups other than amino-acyl groups"/>
    <property type="evidence" value="ECO:0007669"/>
    <property type="project" value="InterPro"/>
</dbReference>
<organism evidence="3 4">
    <name type="scientific">Rhizomicrobium palustre</name>
    <dbReference type="NCBI Taxonomy" id="189966"/>
    <lineage>
        <taxon>Bacteria</taxon>
        <taxon>Pseudomonadati</taxon>
        <taxon>Pseudomonadota</taxon>
        <taxon>Alphaproteobacteria</taxon>
        <taxon>Micropepsales</taxon>
        <taxon>Micropepsaceae</taxon>
        <taxon>Rhizomicrobium</taxon>
    </lineage>
</organism>
<dbReference type="AlphaFoldDB" id="A0A846N247"/>
<keyword evidence="1" id="KW-0472">Membrane</keyword>
<dbReference type="InterPro" id="IPR050879">
    <property type="entry name" value="Acyltransferase_3"/>
</dbReference>
<name>A0A846N247_9PROT</name>
<feature type="transmembrane region" description="Helical" evidence="1">
    <location>
        <begin position="202"/>
        <end position="220"/>
    </location>
</feature>
<dbReference type="PANTHER" id="PTHR23028:SF131">
    <property type="entry name" value="BLR2367 PROTEIN"/>
    <property type="match status" value="1"/>
</dbReference>
<dbReference type="Proteomes" id="UP000570514">
    <property type="component" value="Unassembled WGS sequence"/>
</dbReference>
<gene>
    <name evidence="3" type="ORF">FHS83_003336</name>
</gene>
<dbReference type="RefSeq" id="WP_167084208.1">
    <property type="nucleotide sequence ID" value="NZ_BAAADC010000001.1"/>
</dbReference>
<dbReference type="Pfam" id="PF01757">
    <property type="entry name" value="Acyl_transf_3"/>
    <property type="match status" value="1"/>
</dbReference>
<protein>
    <submittedName>
        <fullName evidence="3">Exopolysaccharide production protein ExoZ</fullName>
    </submittedName>
</protein>
<dbReference type="GO" id="GO:0016020">
    <property type="term" value="C:membrane"/>
    <property type="evidence" value="ECO:0007669"/>
    <property type="project" value="TreeGrafter"/>
</dbReference>
<accession>A0A846N247</accession>
<feature type="transmembrane region" description="Helical" evidence="1">
    <location>
        <begin position="59"/>
        <end position="79"/>
    </location>
</feature>